<keyword evidence="8" id="KW-1185">Reference proteome</keyword>
<dbReference type="EMBL" id="SHLA01000001">
    <property type="protein sequence ID" value="RZU62631.1"/>
    <property type="molecule type" value="Genomic_DNA"/>
</dbReference>
<dbReference type="GO" id="GO:0003677">
    <property type="term" value="F:DNA binding"/>
    <property type="evidence" value="ECO:0007669"/>
    <property type="project" value="UniProtKB-KW"/>
</dbReference>
<dbReference type="InterPro" id="IPR004111">
    <property type="entry name" value="Repressor_TetR_C"/>
</dbReference>
<feature type="region of interest" description="Disordered" evidence="4">
    <location>
        <begin position="180"/>
        <end position="212"/>
    </location>
</feature>
<evidence type="ECO:0000256" key="3">
    <source>
        <dbReference type="ARBA" id="ARBA00023163"/>
    </source>
</evidence>
<dbReference type="Pfam" id="PF00440">
    <property type="entry name" value="TetR_N"/>
    <property type="match status" value="1"/>
</dbReference>
<dbReference type="GO" id="GO:0045892">
    <property type="term" value="P:negative regulation of DNA-templated transcription"/>
    <property type="evidence" value="ECO:0007669"/>
    <property type="project" value="InterPro"/>
</dbReference>
<evidence type="ECO:0000313" key="8">
    <source>
        <dbReference type="Proteomes" id="UP000292685"/>
    </source>
</evidence>
<name>A0A4Q8AFL1_9MICC</name>
<proteinExistence type="predicted"/>
<dbReference type="InterPro" id="IPR036271">
    <property type="entry name" value="Tet_transcr_reg_TetR-rel_C_sf"/>
</dbReference>
<dbReference type="SUPFAM" id="SSF46689">
    <property type="entry name" value="Homeodomain-like"/>
    <property type="match status" value="1"/>
</dbReference>
<feature type="region of interest" description="Disordered" evidence="4">
    <location>
        <begin position="1"/>
        <end position="30"/>
    </location>
</feature>
<protein>
    <submittedName>
        <fullName evidence="7">TetR family transcriptional regulator</fullName>
    </submittedName>
</protein>
<dbReference type="RefSeq" id="WP_130451177.1">
    <property type="nucleotide sequence ID" value="NZ_SHLA01000001.1"/>
</dbReference>
<evidence type="ECO:0000259" key="5">
    <source>
        <dbReference type="Pfam" id="PF00440"/>
    </source>
</evidence>
<feature type="domain" description="Tetracycline repressor TetR C-terminal" evidence="6">
    <location>
        <begin position="105"/>
        <end position="227"/>
    </location>
</feature>
<gene>
    <name evidence="7" type="ORF">EV380_2229</name>
</gene>
<evidence type="ECO:0000259" key="6">
    <source>
        <dbReference type="Pfam" id="PF02909"/>
    </source>
</evidence>
<comment type="caution">
    <text evidence="7">The sequence shown here is derived from an EMBL/GenBank/DDBJ whole genome shotgun (WGS) entry which is preliminary data.</text>
</comment>
<evidence type="ECO:0000256" key="2">
    <source>
        <dbReference type="ARBA" id="ARBA00023125"/>
    </source>
</evidence>
<accession>A0A4Q8AFL1</accession>
<dbReference type="Proteomes" id="UP000292685">
    <property type="component" value="Unassembled WGS sequence"/>
</dbReference>
<dbReference type="InterPro" id="IPR009057">
    <property type="entry name" value="Homeodomain-like_sf"/>
</dbReference>
<dbReference type="Gene3D" id="1.10.357.10">
    <property type="entry name" value="Tetracycline Repressor, domain 2"/>
    <property type="match status" value="1"/>
</dbReference>
<dbReference type="AlphaFoldDB" id="A0A4Q8AFL1"/>
<feature type="domain" description="HTH tetR-type" evidence="5">
    <location>
        <begin position="38"/>
        <end position="80"/>
    </location>
</feature>
<dbReference type="SUPFAM" id="SSF48498">
    <property type="entry name" value="Tetracyclin repressor-like, C-terminal domain"/>
    <property type="match status" value="1"/>
</dbReference>
<dbReference type="OrthoDB" id="3432043at2"/>
<keyword evidence="2" id="KW-0238">DNA-binding</keyword>
<keyword evidence="1" id="KW-0805">Transcription regulation</keyword>
<dbReference type="InterPro" id="IPR001647">
    <property type="entry name" value="HTH_TetR"/>
</dbReference>
<keyword evidence="3" id="KW-0804">Transcription</keyword>
<dbReference type="Pfam" id="PF02909">
    <property type="entry name" value="TetR_C_1"/>
    <property type="match status" value="1"/>
</dbReference>
<evidence type="ECO:0000256" key="4">
    <source>
        <dbReference type="SAM" id="MobiDB-lite"/>
    </source>
</evidence>
<evidence type="ECO:0000313" key="7">
    <source>
        <dbReference type="EMBL" id="RZU62631.1"/>
    </source>
</evidence>
<reference evidence="7 8" key="1">
    <citation type="submission" date="2019-02" db="EMBL/GenBank/DDBJ databases">
        <title>Sequencing the genomes of 1000 actinobacteria strains.</title>
        <authorList>
            <person name="Klenk H.-P."/>
        </authorList>
    </citation>
    <scope>NUCLEOTIDE SEQUENCE [LARGE SCALE GENOMIC DNA]</scope>
    <source>
        <strain evidence="7 8">DSM 17364</strain>
    </source>
</reference>
<evidence type="ECO:0000256" key="1">
    <source>
        <dbReference type="ARBA" id="ARBA00023015"/>
    </source>
</evidence>
<organism evidence="7 8">
    <name type="scientific">Zhihengliuella halotolerans</name>
    <dbReference type="NCBI Taxonomy" id="370736"/>
    <lineage>
        <taxon>Bacteria</taxon>
        <taxon>Bacillati</taxon>
        <taxon>Actinomycetota</taxon>
        <taxon>Actinomycetes</taxon>
        <taxon>Micrococcales</taxon>
        <taxon>Micrococcaceae</taxon>
        <taxon>Zhihengliuella</taxon>
    </lineage>
</organism>
<sequence>MTPSKDSPRPAGAGRAPGVEPARRAGRPTTAVLTPAGITAAAIRLIEVQGAEFSMTALGRALGVAPSALYNHVAGRDGLLTLVQDELMGHVDVSGFGTSHVVVALRRWAESYRQVFARHEAMVPIIAVLPVTGSPRTVDMYELVAEHLIAAGFPAADVMPTIVAFESLVFGSAMDTNAPETIFDTSGHPRPTPSFDEARRAQAATGTPSADASFDWGLERLLAGVEAGLPSEA</sequence>